<dbReference type="GO" id="GO:0006869">
    <property type="term" value="P:lipid transport"/>
    <property type="evidence" value="ECO:0007669"/>
    <property type="project" value="InterPro"/>
</dbReference>
<dbReference type="InterPro" id="IPR000528">
    <property type="entry name" value="Plant_nsLTP"/>
</dbReference>
<gene>
    <name evidence="7" type="ORF">LSAT_V11C100028680</name>
</gene>
<dbReference type="Gene3D" id="1.10.110.10">
    <property type="entry name" value="Plant lipid-transfer and hydrophobic proteins"/>
    <property type="match status" value="1"/>
</dbReference>
<keyword evidence="3 4" id="KW-0446">Lipid-binding</keyword>
<dbReference type="InterPro" id="IPR036312">
    <property type="entry name" value="Bifun_inhib/LTP/seed_sf"/>
</dbReference>
<dbReference type="InterPro" id="IPR016140">
    <property type="entry name" value="Bifunc_inhib/LTP/seed_store"/>
</dbReference>
<feature type="signal peptide" evidence="5">
    <location>
        <begin position="1"/>
        <end position="25"/>
    </location>
</feature>
<comment type="function">
    <text evidence="4">Plant non-specific lipid-transfer proteins transfer phospholipids as well as galactolipids across membranes. May play a role in wax or cutin deposition in the cell walls of expanding epidermal cells and certain secretory tissues.</text>
</comment>
<dbReference type="OrthoDB" id="1890443at2759"/>
<evidence type="ECO:0000259" key="6">
    <source>
        <dbReference type="SMART" id="SM00499"/>
    </source>
</evidence>
<keyword evidence="8" id="KW-1185">Reference proteome</keyword>
<evidence type="ECO:0000256" key="4">
    <source>
        <dbReference type="RuleBase" id="RU000628"/>
    </source>
</evidence>
<dbReference type="SMART" id="SM00499">
    <property type="entry name" value="AAI"/>
    <property type="match status" value="1"/>
</dbReference>
<accession>A0A9R1WNW9</accession>
<dbReference type="GO" id="GO:0008289">
    <property type="term" value="F:lipid binding"/>
    <property type="evidence" value="ECO:0007669"/>
    <property type="project" value="UniProtKB-KW"/>
</dbReference>
<evidence type="ECO:0000256" key="2">
    <source>
        <dbReference type="ARBA" id="ARBA00022448"/>
    </source>
</evidence>
<dbReference type="Proteomes" id="UP000235145">
    <property type="component" value="Unassembled WGS sequence"/>
</dbReference>
<feature type="chain" id="PRO_5040429966" description="Non-specific lipid-transfer protein" evidence="5">
    <location>
        <begin position="26"/>
        <end position="116"/>
    </location>
</feature>
<evidence type="ECO:0000313" key="7">
    <source>
        <dbReference type="EMBL" id="KAJ0227114.1"/>
    </source>
</evidence>
<proteinExistence type="inferred from homology"/>
<comment type="similarity">
    <text evidence="1 4">Belongs to the plant LTP family.</text>
</comment>
<sequence>MARIVMMVLCVVVTCMVVAEPYAQAITCYKVASDLWPCYGYLTNGGVVSSSCCSGVEALNNAANSAYARQTICSCLKSAYSADSGIKLSIAASLPSDCGVDVPYKISPTTKCSSLG</sequence>
<dbReference type="CDD" id="cd01960">
    <property type="entry name" value="nsLTP1"/>
    <property type="match status" value="1"/>
</dbReference>
<dbReference type="PRINTS" id="PR00382">
    <property type="entry name" value="LIPIDTRNSFER"/>
</dbReference>
<name>A0A9R1WNW9_LACSA</name>
<dbReference type="AlphaFoldDB" id="A0A9R1WNW9"/>
<dbReference type="Pfam" id="PF00234">
    <property type="entry name" value="Tryp_alpha_amyl"/>
    <property type="match status" value="1"/>
</dbReference>
<comment type="caution">
    <text evidence="7">The sequence shown here is derived from an EMBL/GenBank/DDBJ whole genome shotgun (WGS) entry which is preliminary data.</text>
</comment>
<dbReference type="EMBL" id="NBSK02000001">
    <property type="protein sequence ID" value="KAJ0227114.1"/>
    <property type="molecule type" value="Genomic_DNA"/>
</dbReference>
<dbReference type="SUPFAM" id="SSF47699">
    <property type="entry name" value="Bifunctional inhibitor/lipid-transfer protein/seed storage 2S albumin"/>
    <property type="match status" value="1"/>
</dbReference>
<organism evidence="7 8">
    <name type="scientific">Lactuca sativa</name>
    <name type="common">Garden lettuce</name>
    <dbReference type="NCBI Taxonomy" id="4236"/>
    <lineage>
        <taxon>Eukaryota</taxon>
        <taxon>Viridiplantae</taxon>
        <taxon>Streptophyta</taxon>
        <taxon>Embryophyta</taxon>
        <taxon>Tracheophyta</taxon>
        <taxon>Spermatophyta</taxon>
        <taxon>Magnoliopsida</taxon>
        <taxon>eudicotyledons</taxon>
        <taxon>Gunneridae</taxon>
        <taxon>Pentapetalae</taxon>
        <taxon>asterids</taxon>
        <taxon>campanulids</taxon>
        <taxon>Asterales</taxon>
        <taxon>Asteraceae</taxon>
        <taxon>Cichorioideae</taxon>
        <taxon>Cichorieae</taxon>
        <taxon>Lactucinae</taxon>
        <taxon>Lactuca</taxon>
    </lineage>
</organism>
<evidence type="ECO:0000256" key="5">
    <source>
        <dbReference type="SAM" id="SignalP"/>
    </source>
</evidence>
<reference evidence="7 8" key="1">
    <citation type="journal article" date="2017" name="Nat. Commun.">
        <title>Genome assembly with in vitro proximity ligation data and whole-genome triplication in lettuce.</title>
        <authorList>
            <person name="Reyes-Chin-Wo S."/>
            <person name="Wang Z."/>
            <person name="Yang X."/>
            <person name="Kozik A."/>
            <person name="Arikit S."/>
            <person name="Song C."/>
            <person name="Xia L."/>
            <person name="Froenicke L."/>
            <person name="Lavelle D.O."/>
            <person name="Truco M.J."/>
            <person name="Xia R."/>
            <person name="Zhu S."/>
            <person name="Xu C."/>
            <person name="Xu H."/>
            <person name="Xu X."/>
            <person name="Cox K."/>
            <person name="Korf I."/>
            <person name="Meyers B.C."/>
            <person name="Michelmore R.W."/>
        </authorList>
    </citation>
    <scope>NUCLEOTIDE SEQUENCE [LARGE SCALE GENOMIC DNA]</scope>
    <source>
        <strain evidence="8">cv. Salinas</strain>
        <tissue evidence="7">Seedlings</tissue>
    </source>
</reference>
<evidence type="ECO:0000313" key="8">
    <source>
        <dbReference type="Proteomes" id="UP000235145"/>
    </source>
</evidence>
<dbReference type="PANTHER" id="PTHR33076">
    <property type="entry name" value="NON-SPECIFIC LIPID-TRANSFER PROTEIN 2-RELATED"/>
    <property type="match status" value="1"/>
</dbReference>
<protein>
    <recommendedName>
        <fullName evidence="4">Non-specific lipid-transfer protein</fullName>
    </recommendedName>
</protein>
<keyword evidence="5" id="KW-0732">Signal</keyword>
<evidence type="ECO:0000256" key="3">
    <source>
        <dbReference type="ARBA" id="ARBA00023121"/>
    </source>
</evidence>
<keyword evidence="2 4" id="KW-0813">Transport</keyword>
<evidence type="ECO:0000256" key="1">
    <source>
        <dbReference type="ARBA" id="ARBA00009748"/>
    </source>
</evidence>
<feature type="domain" description="Bifunctional inhibitor/plant lipid transfer protein/seed storage helical" evidence="6">
    <location>
        <begin position="28"/>
        <end position="112"/>
    </location>
</feature>